<dbReference type="PANTHER" id="PTHR33067:SF9">
    <property type="entry name" value="RNA-DIRECTED DNA POLYMERASE"/>
    <property type="match status" value="1"/>
</dbReference>
<evidence type="ECO:0000256" key="1">
    <source>
        <dbReference type="SAM" id="MobiDB-lite"/>
    </source>
</evidence>
<dbReference type="Gene3D" id="2.40.70.10">
    <property type="entry name" value="Acid Proteases"/>
    <property type="match status" value="1"/>
</dbReference>
<name>A0A371G052_MUCPR</name>
<evidence type="ECO:0000313" key="2">
    <source>
        <dbReference type="EMBL" id="RDX83935.1"/>
    </source>
</evidence>
<keyword evidence="3" id="KW-1185">Reference proteome</keyword>
<sequence length="392" mass="43287">MPRPADAESEPEDDSPIQQQARPIPLLFPTQKPLARKSEMDKGLLKMFRKVEINILLFDAIKQRKKIRGGAKMGGVVSALTQNKGATARSQSVLPKKCGHPRIFSIPCTIDECTFVGAMLDLGASINVMPASVYKSLNFGDLEPIRMTIQLANRSIVNDLIFLVDFYVLDMEGETFGNGSSLILGCPFLMTAKTKIDVYAGTLSMEFGDDLHPTEDHSLFGIDVIDELVEEHTQLDHDSDEMPSFVKIINVLDCATSLAGAADSIEMSEVLNLYDEEPKYVKLALVPVAETDKPMRAQVATITNVDFNSANQGQAELTRVNRRVSAEMKSSRPDRLRLGQARVVSAVHALQPNKERPNCVVHVSYPPQRQLSCHVTLGESAMSRWKIFTGVE</sequence>
<evidence type="ECO:0000313" key="3">
    <source>
        <dbReference type="Proteomes" id="UP000257109"/>
    </source>
</evidence>
<dbReference type="EMBL" id="QJKJ01007199">
    <property type="protein sequence ID" value="RDX83935.1"/>
    <property type="molecule type" value="Genomic_DNA"/>
</dbReference>
<organism evidence="2 3">
    <name type="scientific">Mucuna pruriens</name>
    <name type="common">Velvet bean</name>
    <name type="synonym">Dolichos pruriens</name>
    <dbReference type="NCBI Taxonomy" id="157652"/>
    <lineage>
        <taxon>Eukaryota</taxon>
        <taxon>Viridiplantae</taxon>
        <taxon>Streptophyta</taxon>
        <taxon>Embryophyta</taxon>
        <taxon>Tracheophyta</taxon>
        <taxon>Spermatophyta</taxon>
        <taxon>Magnoliopsida</taxon>
        <taxon>eudicotyledons</taxon>
        <taxon>Gunneridae</taxon>
        <taxon>Pentapetalae</taxon>
        <taxon>rosids</taxon>
        <taxon>fabids</taxon>
        <taxon>Fabales</taxon>
        <taxon>Fabaceae</taxon>
        <taxon>Papilionoideae</taxon>
        <taxon>50 kb inversion clade</taxon>
        <taxon>NPAAA clade</taxon>
        <taxon>indigoferoid/millettioid clade</taxon>
        <taxon>Phaseoleae</taxon>
        <taxon>Mucuna</taxon>
    </lineage>
</organism>
<dbReference type="CDD" id="cd00303">
    <property type="entry name" value="retropepsin_like"/>
    <property type="match status" value="1"/>
</dbReference>
<reference evidence="2" key="1">
    <citation type="submission" date="2018-05" db="EMBL/GenBank/DDBJ databases">
        <title>Draft genome of Mucuna pruriens seed.</title>
        <authorList>
            <person name="Nnadi N.E."/>
            <person name="Vos R."/>
            <person name="Hasami M.H."/>
            <person name="Devisetty U.K."/>
            <person name="Aguiy J.C."/>
        </authorList>
    </citation>
    <scope>NUCLEOTIDE SEQUENCE [LARGE SCALE GENOMIC DNA]</scope>
    <source>
        <strain evidence="2">JCA_2017</strain>
    </source>
</reference>
<gene>
    <name evidence="2" type="ORF">CR513_35090</name>
</gene>
<dbReference type="AlphaFoldDB" id="A0A371G052"/>
<accession>A0A371G052</accession>
<protein>
    <submittedName>
        <fullName evidence="2">Uncharacterized protein</fullName>
    </submittedName>
</protein>
<dbReference type="OrthoDB" id="1433126at2759"/>
<feature type="region of interest" description="Disordered" evidence="1">
    <location>
        <begin position="1"/>
        <end position="25"/>
    </location>
</feature>
<proteinExistence type="predicted"/>
<feature type="non-terminal residue" evidence="2">
    <location>
        <position position="1"/>
    </location>
</feature>
<dbReference type="InterPro" id="IPR021109">
    <property type="entry name" value="Peptidase_aspartic_dom_sf"/>
</dbReference>
<dbReference type="PANTHER" id="PTHR33067">
    <property type="entry name" value="RNA-DIRECTED DNA POLYMERASE-RELATED"/>
    <property type="match status" value="1"/>
</dbReference>
<comment type="caution">
    <text evidence="2">The sequence shown here is derived from an EMBL/GenBank/DDBJ whole genome shotgun (WGS) entry which is preliminary data.</text>
</comment>
<dbReference type="Proteomes" id="UP000257109">
    <property type="component" value="Unassembled WGS sequence"/>
</dbReference>